<dbReference type="RefSeq" id="WP_315648569.1">
    <property type="nucleotide sequence ID" value="NZ_JAVXZY010000001.1"/>
</dbReference>
<keyword evidence="3" id="KW-1185">Reference proteome</keyword>
<dbReference type="Gene3D" id="1.25.40.10">
    <property type="entry name" value="Tetratricopeptide repeat domain"/>
    <property type="match status" value="2"/>
</dbReference>
<gene>
    <name evidence="2" type="ORF">RQP53_03105</name>
</gene>
<sequence>MILSTHRLHQLLLQLQRRPISGLISVVASLLLSACATTDPSVIDRLQPRPQELLRDASFAAPPTPIDAGQLLAMSPEMVNYAERYIRPQADKLGTRRALIDALYKRSALQISYDADYTRTAAEAFRDRRGNCLSLVIMTAAFAQYLNLPFNFRSVYVDELWSRSKELSFLAGHVNLSLSSPIRERRTQVLESDAWIVDFEPEPLTRQQRSVEISQSTVIAMYMSNRAAESLNVQRVDEAYWWARAALLVEPRYLPAYNTLGVVYRRHGDLSASEAVLRQVLSQEPDNLHALSNLALVLGDQGKLAERDTLRLRLSELQPVAPFKYLDDGIAAMHRGDYPAARALFAKQLARTAYSDEAHFWMALASYAQQDLRQAAEHLQLAGESSVNSQKRELYAAKLNHLRDLERLNRASQRATALR</sequence>
<comment type="caution">
    <text evidence="2">The sequence shown here is derived from an EMBL/GenBank/DDBJ whole genome shotgun (WGS) entry which is preliminary data.</text>
</comment>
<dbReference type="PROSITE" id="PS50005">
    <property type="entry name" value="TPR"/>
    <property type="match status" value="1"/>
</dbReference>
<keyword evidence="1" id="KW-0802">TPR repeat</keyword>
<organism evidence="2 3">
    <name type="scientific">Roseateles aquae</name>
    <dbReference type="NCBI Taxonomy" id="3077235"/>
    <lineage>
        <taxon>Bacteria</taxon>
        <taxon>Pseudomonadati</taxon>
        <taxon>Pseudomonadota</taxon>
        <taxon>Betaproteobacteria</taxon>
        <taxon>Burkholderiales</taxon>
        <taxon>Sphaerotilaceae</taxon>
        <taxon>Roseateles</taxon>
    </lineage>
</organism>
<evidence type="ECO:0000256" key="1">
    <source>
        <dbReference type="PROSITE-ProRule" id="PRU00339"/>
    </source>
</evidence>
<dbReference type="InterPro" id="IPR011990">
    <property type="entry name" value="TPR-like_helical_dom_sf"/>
</dbReference>
<protein>
    <recommendedName>
        <fullName evidence="4">Transglutaminase-like domain-containing protein</fullName>
    </recommendedName>
</protein>
<dbReference type="Proteomes" id="UP001246372">
    <property type="component" value="Unassembled WGS sequence"/>
</dbReference>
<evidence type="ECO:0000313" key="2">
    <source>
        <dbReference type="EMBL" id="MDT8998260.1"/>
    </source>
</evidence>
<dbReference type="InterPro" id="IPR019734">
    <property type="entry name" value="TPR_rpt"/>
</dbReference>
<evidence type="ECO:0000313" key="3">
    <source>
        <dbReference type="Proteomes" id="UP001246372"/>
    </source>
</evidence>
<proteinExistence type="predicted"/>
<dbReference type="PROSITE" id="PS51257">
    <property type="entry name" value="PROKAR_LIPOPROTEIN"/>
    <property type="match status" value="1"/>
</dbReference>
<dbReference type="EMBL" id="JAVXZY010000001">
    <property type="protein sequence ID" value="MDT8998260.1"/>
    <property type="molecule type" value="Genomic_DNA"/>
</dbReference>
<feature type="repeat" description="TPR" evidence="1">
    <location>
        <begin position="254"/>
        <end position="287"/>
    </location>
</feature>
<reference evidence="2" key="1">
    <citation type="submission" date="2023-09" db="EMBL/GenBank/DDBJ databases">
        <title>Paucibacter sp. APW11 Genome sequencing and assembly.</title>
        <authorList>
            <person name="Kim I."/>
        </authorList>
    </citation>
    <scope>NUCLEOTIDE SEQUENCE</scope>
    <source>
        <strain evidence="2">APW11</strain>
    </source>
</reference>
<dbReference type="SUPFAM" id="SSF48452">
    <property type="entry name" value="TPR-like"/>
    <property type="match status" value="1"/>
</dbReference>
<accession>A0ABU3P6S3</accession>
<dbReference type="Pfam" id="PF13432">
    <property type="entry name" value="TPR_16"/>
    <property type="match status" value="2"/>
</dbReference>
<evidence type="ECO:0008006" key="4">
    <source>
        <dbReference type="Google" id="ProtNLM"/>
    </source>
</evidence>
<name>A0ABU3P6S3_9BURK</name>